<evidence type="ECO:0000256" key="1">
    <source>
        <dbReference type="ARBA" id="ARBA00022843"/>
    </source>
</evidence>
<keyword evidence="6" id="KW-0175">Coiled coil</keyword>
<evidence type="ECO:0000256" key="2">
    <source>
        <dbReference type="ARBA" id="ARBA00023015"/>
    </source>
</evidence>
<name>A0A8J5ML23_HOMAM</name>
<evidence type="ECO:0000256" key="3">
    <source>
        <dbReference type="ARBA" id="ARBA00023125"/>
    </source>
</evidence>
<sequence length="461" mass="49479">MADLPNVDLFSEIYDLSMYVNGKSEGKFDFFGIDENIELNTGIPSHGLMDNDAMLAVDSSNALLGDPLLNLFDQNDLLELQSAVPSHTPETLMPVSLPAGTPSHPSASDVYPHLQSCSPAEGSPTHSSHPGGSELRSSAPSSRPTPDSEVKRTILVTSGGTGACSPYRIVVKTRKQPVSKMVAPLSLQKPSHNLVKIPKVGSTAPVVRMQAIRSGGKLGPLTQANITRTCLIPPAVATNHQSVPGQDQATSGCSSGEATVPREHHPFRSLRVKRLSETSDGSQTNPTEEQPCRSLRVKRLSGTSDSSECSSSGQKRKAYELEPQPNPHMERCRQNAINAKRNRDMKKARMADLERKVEDVSRERDQLAGENESLREAKLKLEQQVKHLNNILKNQSKLSSLIGKLSPSSVILGDMSSNGSEDDIITSAGGDWNGLQQSHGTGGMGPPDPIIGQGPVPTSPF</sequence>
<evidence type="ECO:0000256" key="5">
    <source>
        <dbReference type="ARBA" id="ARBA00023242"/>
    </source>
</evidence>
<dbReference type="GO" id="GO:0000977">
    <property type="term" value="F:RNA polymerase II transcription regulatory region sequence-specific DNA binding"/>
    <property type="evidence" value="ECO:0007669"/>
    <property type="project" value="TreeGrafter"/>
</dbReference>
<dbReference type="PROSITE" id="PS50217">
    <property type="entry name" value="BZIP"/>
    <property type="match status" value="1"/>
</dbReference>
<dbReference type="GO" id="GO:0005634">
    <property type="term" value="C:nucleus"/>
    <property type="evidence" value="ECO:0007669"/>
    <property type="project" value="TreeGrafter"/>
</dbReference>
<feature type="region of interest" description="Disordered" evidence="7">
    <location>
        <begin position="421"/>
        <end position="461"/>
    </location>
</feature>
<evidence type="ECO:0000256" key="6">
    <source>
        <dbReference type="SAM" id="Coils"/>
    </source>
</evidence>
<dbReference type="GO" id="GO:0000981">
    <property type="term" value="F:DNA-binding transcription factor activity, RNA polymerase II-specific"/>
    <property type="evidence" value="ECO:0007669"/>
    <property type="project" value="TreeGrafter"/>
</dbReference>
<dbReference type="Proteomes" id="UP000747542">
    <property type="component" value="Unassembled WGS sequence"/>
</dbReference>
<feature type="compositionally biased region" description="Polar residues" evidence="7">
    <location>
        <begin position="238"/>
        <end position="257"/>
    </location>
</feature>
<evidence type="ECO:0000256" key="4">
    <source>
        <dbReference type="ARBA" id="ARBA00023163"/>
    </source>
</evidence>
<gene>
    <name evidence="9" type="ORF">Hamer_G025294</name>
</gene>
<dbReference type="Gene3D" id="1.20.5.1000">
    <property type="entry name" value="arf6 gtpase in complex with a specific effector, jip4"/>
    <property type="match status" value="1"/>
</dbReference>
<feature type="compositionally biased region" description="Low complexity" evidence="7">
    <location>
        <begin position="301"/>
        <end position="312"/>
    </location>
</feature>
<proteinExistence type="predicted"/>
<evidence type="ECO:0000313" key="10">
    <source>
        <dbReference type="Proteomes" id="UP000747542"/>
    </source>
</evidence>
<feature type="compositionally biased region" description="Low complexity" evidence="7">
    <location>
        <begin position="122"/>
        <end position="133"/>
    </location>
</feature>
<reference evidence="9" key="1">
    <citation type="journal article" date="2021" name="Sci. Adv.">
        <title>The American lobster genome reveals insights on longevity, neural, and immune adaptations.</title>
        <authorList>
            <person name="Polinski J.M."/>
            <person name="Zimin A.V."/>
            <person name="Clark K.F."/>
            <person name="Kohn A.B."/>
            <person name="Sadowski N."/>
            <person name="Timp W."/>
            <person name="Ptitsyn A."/>
            <person name="Khanna P."/>
            <person name="Romanova D.Y."/>
            <person name="Williams P."/>
            <person name="Greenwood S.J."/>
            <person name="Moroz L.L."/>
            <person name="Walt D.R."/>
            <person name="Bodnar A.G."/>
        </authorList>
    </citation>
    <scope>NUCLEOTIDE SEQUENCE</scope>
    <source>
        <strain evidence="9">GMGI-L3</strain>
    </source>
</reference>
<keyword evidence="4" id="KW-0804">Transcription</keyword>
<keyword evidence="10" id="KW-1185">Reference proteome</keyword>
<evidence type="ECO:0000259" key="8">
    <source>
        <dbReference type="PROSITE" id="PS50217"/>
    </source>
</evidence>
<dbReference type="InterPro" id="IPR052470">
    <property type="entry name" value="ER_Stress-Reg_TF"/>
</dbReference>
<organism evidence="9 10">
    <name type="scientific">Homarus americanus</name>
    <name type="common">American lobster</name>
    <dbReference type="NCBI Taxonomy" id="6706"/>
    <lineage>
        <taxon>Eukaryota</taxon>
        <taxon>Metazoa</taxon>
        <taxon>Ecdysozoa</taxon>
        <taxon>Arthropoda</taxon>
        <taxon>Crustacea</taxon>
        <taxon>Multicrustacea</taxon>
        <taxon>Malacostraca</taxon>
        <taxon>Eumalacostraca</taxon>
        <taxon>Eucarida</taxon>
        <taxon>Decapoda</taxon>
        <taxon>Pleocyemata</taxon>
        <taxon>Astacidea</taxon>
        <taxon>Nephropoidea</taxon>
        <taxon>Nephropidae</taxon>
        <taxon>Homarus</taxon>
    </lineage>
</organism>
<feature type="region of interest" description="Disordered" evidence="7">
    <location>
        <begin position="89"/>
        <end position="149"/>
    </location>
</feature>
<dbReference type="PANTHER" id="PTHR46542:SF1">
    <property type="entry name" value="X-BOX BINDING PROTEIN 1"/>
    <property type="match status" value="1"/>
</dbReference>
<feature type="compositionally biased region" description="Polar residues" evidence="7">
    <location>
        <begin position="278"/>
        <end position="288"/>
    </location>
</feature>
<feature type="domain" description="BZIP" evidence="8">
    <location>
        <begin position="330"/>
        <end position="388"/>
    </location>
</feature>
<dbReference type="CDD" id="cd14686">
    <property type="entry name" value="bZIP"/>
    <property type="match status" value="1"/>
</dbReference>
<keyword evidence="2" id="KW-0805">Transcription regulation</keyword>
<dbReference type="InterPro" id="IPR004827">
    <property type="entry name" value="bZIP"/>
</dbReference>
<feature type="coiled-coil region" evidence="6">
    <location>
        <begin position="336"/>
        <end position="398"/>
    </location>
</feature>
<feature type="region of interest" description="Disordered" evidence="7">
    <location>
        <begin position="238"/>
        <end position="329"/>
    </location>
</feature>
<keyword evidence="5" id="KW-0539">Nucleus</keyword>
<keyword evidence="3" id="KW-0238">DNA-binding</keyword>
<dbReference type="EMBL" id="JAHLQT010042967">
    <property type="protein sequence ID" value="KAG7155152.1"/>
    <property type="molecule type" value="Genomic_DNA"/>
</dbReference>
<feature type="compositionally biased region" description="Polar residues" evidence="7">
    <location>
        <begin position="135"/>
        <end position="145"/>
    </location>
</feature>
<comment type="caution">
    <text evidence="9">The sequence shown here is derived from an EMBL/GenBank/DDBJ whole genome shotgun (WGS) entry which is preliminary data.</text>
</comment>
<accession>A0A8J5ML23</accession>
<protein>
    <recommendedName>
        <fullName evidence="8">BZIP domain-containing protein</fullName>
    </recommendedName>
</protein>
<dbReference type="PANTHER" id="PTHR46542">
    <property type="entry name" value="X-BOX BINDING PROTEIN 1"/>
    <property type="match status" value="1"/>
</dbReference>
<evidence type="ECO:0000256" key="7">
    <source>
        <dbReference type="SAM" id="MobiDB-lite"/>
    </source>
</evidence>
<evidence type="ECO:0000313" key="9">
    <source>
        <dbReference type="EMBL" id="KAG7155152.1"/>
    </source>
</evidence>
<keyword evidence="1" id="KW-0832">Ubl conjugation</keyword>
<dbReference type="AlphaFoldDB" id="A0A8J5ML23"/>